<feature type="compositionally biased region" description="Low complexity" evidence="1">
    <location>
        <begin position="61"/>
        <end position="84"/>
    </location>
</feature>
<dbReference type="PROSITE" id="PS51695">
    <property type="entry name" value="SEDOLISIN"/>
    <property type="match status" value="1"/>
</dbReference>
<name>A0A1J4P0V6_9ACTN</name>
<keyword evidence="5" id="KW-1185">Reference proteome</keyword>
<evidence type="ECO:0000256" key="1">
    <source>
        <dbReference type="SAM" id="MobiDB-lite"/>
    </source>
</evidence>
<dbReference type="SUPFAM" id="SSF69322">
    <property type="entry name" value="Tricorn protease domain 2"/>
    <property type="match status" value="1"/>
</dbReference>
<organism evidence="4 5">
    <name type="scientific">Streptomyces mangrovisoli</name>
    <dbReference type="NCBI Taxonomy" id="1428628"/>
    <lineage>
        <taxon>Bacteria</taxon>
        <taxon>Bacillati</taxon>
        <taxon>Actinomycetota</taxon>
        <taxon>Actinomycetes</taxon>
        <taxon>Kitasatosporales</taxon>
        <taxon>Streptomycetaceae</taxon>
        <taxon>Streptomyces</taxon>
    </lineage>
</organism>
<keyword evidence="2" id="KW-0732">Signal</keyword>
<sequence length="1383" mass="141605">MLAAAALGATGVVGAPAAQAADHDKSVIKLTPSALKKLSARYKTRADGTPGQVASVGGDGTASDTGSDSGSTSTGSGSGTDDSGSTGGSAFGLKQDGQWETARGVASTTTLGGTGDWLGIYSSGTVTRTDAKGDPVWTRTSHSLMTDWGVKPTSSLQAEEYVPELYEGYNPYQPSSTGKSPYATGDFNHDGVADLAVAYNVGSNPVREFTSPGSDLQTGTFLTVLDGRTGSTLYSKLLPGYVGSMLVQDGKLVVADRTGPDWSNNPVAEQGDSRSNLTAYSFTSGGKGKLTGHVSWTYSTGAPWAYWGDLTTLSGGRIAASWTDTPMGLGNPRPAAGHVLVLSGSSGKATVDTKTAGYPRMLAADPDSDRVLVVEQNDPYDAVRWDLTGVDAHSGKRTVLASREGTIPEDFEVNTDAHGGQAAYAVAELGINADLSDGQSTISGWDSHGKTLWTRTTASTVGGANAPTTDLKWENDGADVVAAISDPVEWSSDRPDGPEHTQLTALDGRRGGVDWAQDGAVVGDRITDYRGALLTFGYDDTAYVTDPRKGTATTTLPQLGDAYTAVAADVNGDGVKDLVVGGQSRGVFALDGRTLDDAVPRQLWHATVGGPVRQLQTATLTDAKGRRTASLVAATTSGFAVLTTATGAVRADKDLGGGFVPTVTVTGDGHGGSEVVAAGSHSVAAYDGAGKALWTYTPSGTTGKTLVFSNVAADADGNLYLEYGGHRSAYGTGVSDPAPTELSLSATGKARWSALPNDAKDADWVVQDQGVYVSSAIPGANGRGVAFSFGGDKPAGLGITHLTQILDTADGSVVLTHHTTGVNTHIGFVASKADGLIELRYNGVTVFPADGGDPYNVSLGVMPFSAVVDGDGSGTDHLIAAINGIYGYGLPLDPDDSYPDPAAEDFGLFAGTLVAAHVTSSSADDLIATTQDQRAFAISLQTGGFDYYSSDYYQHGITVYSVTGGSGASTTSAVPSSTADTKDDAAFGTTADIQAAAPLKDPGLPKGTASLPLQIKSSTKVTDPDTVTASGTTDVNETTKGYTPQQIQARLGLTGDGTGQTVAIVDAYDYPNAASDLNHFAAHFGLPQTCDSVEKGTDCFDFSQVHAAGTTPDANSSWEEEEALDIEWVHAVAPHAKIVLVEAADASAEALYQAVDVAAALHPAAVSNSWGMSEFSEESYYDSHCKLADSVCTQSTGDDGYPAGYSSTNPYALAVGGTKLTLDASGATQSETAWASTGGGLSYFEKRPAYQDGVQSSAYRATPDVSFVADPTTGVAVYTTATSNAGIWLQVGGTSLSAPSWAGILAATDQLRSAAGKAPLASAGTAGDTAHKDVYALGDHLYDVTSGSNGACGTECTAGTGYDTVTGLGSPLAGVDKALSEMK</sequence>
<evidence type="ECO:0000259" key="3">
    <source>
        <dbReference type="PROSITE" id="PS51695"/>
    </source>
</evidence>
<feature type="signal peptide" evidence="2">
    <location>
        <begin position="1"/>
        <end position="20"/>
    </location>
</feature>
<dbReference type="Gene3D" id="3.40.50.200">
    <property type="entry name" value="Peptidase S8/S53 domain"/>
    <property type="match status" value="1"/>
</dbReference>
<dbReference type="Proteomes" id="UP000034196">
    <property type="component" value="Unassembled WGS sequence"/>
</dbReference>
<evidence type="ECO:0000313" key="5">
    <source>
        <dbReference type="Proteomes" id="UP000034196"/>
    </source>
</evidence>
<dbReference type="PANTHER" id="PTHR14218:SF15">
    <property type="entry name" value="TRIPEPTIDYL-PEPTIDASE 1"/>
    <property type="match status" value="1"/>
</dbReference>
<dbReference type="InterPro" id="IPR050819">
    <property type="entry name" value="Tripeptidyl-peptidase_I"/>
</dbReference>
<feature type="region of interest" description="Disordered" evidence="1">
    <location>
        <begin position="41"/>
        <end position="108"/>
    </location>
</feature>
<dbReference type="GO" id="GO:0008240">
    <property type="term" value="F:tripeptidyl-peptidase activity"/>
    <property type="evidence" value="ECO:0007669"/>
    <property type="project" value="TreeGrafter"/>
</dbReference>
<accession>A0A1J4P0V6</accession>
<evidence type="ECO:0000313" key="4">
    <source>
        <dbReference type="EMBL" id="OIJ67062.1"/>
    </source>
</evidence>
<protein>
    <recommendedName>
        <fullName evidence="3">Peptidase S53 domain-containing protein</fullName>
    </recommendedName>
</protein>
<dbReference type="PANTHER" id="PTHR14218">
    <property type="entry name" value="PROTEASE S8 TRIPEPTIDYL PEPTIDASE I CLN2"/>
    <property type="match status" value="1"/>
</dbReference>
<gene>
    <name evidence="4" type="ORF">WN71_015205</name>
</gene>
<comment type="caution">
    <text evidence="4">The sequence shown here is derived from an EMBL/GenBank/DDBJ whole genome shotgun (WGS) entry which is preliminary data.</text>
</comment>
<dbReference type="STRING" id="1428628.WN71_015205"/>
<dbReference type="SUPFAM" id="SSF52743">
    <property type="entry name" value="Subtilisin-like"/>
    <property type="match status" value="1"/>
</dbReference>
<dbReference type="CDD" id="cd04056">
    <property type="entry name" value="Peptidases_S53"/>
    <property type="match status" value="1"/>
</dbReference>
<feature type="chain" id="PRO_5009631430" description="Peptidase S53 domain-containing protein" evidence="2">
    <location>
        <begin position="21"/>
        <end position="1383"/>
    </location>
</feature>
<proteinExistence type="predicted"/>
<reference evidence="4" key="1">
    <citation type="submission" date="2016-10" db="EMBL/GenBank/DDBJ databases">
        <title>Genome sequence of Streptomyces mangrovisoli MUSC 149.</title>
        <authorList>
            <person name="Lee L.-H."/>
            <person name="Ser H.-L."/>
        </authorList>
    </citation>
    <scope>NUCLEOTIDE SEQUENCE [LARGE SCALE GENOMIC DNA]</scope>
    <source>
        <strain evidence="4">MUSC 149</strain>
    </source>
</reference>
<dbReference type="InterPro" id="IPR030400">
    <property type="entry name" value="Sedolisin_dom"/>
</dbReference>
<dbReference type="EMBL" id="LAVA02000033">
    <property type="protein sequence ID" value="OIJ67062.1"/>
    <property type="molecule type" value="Genomic_DNA"/>
</dbReference>
<dbReference type="InterPro" id="IPR036852">
    <property type="entry name" value="Peptidase_S8/S53_dom_sf"/>
</dbReference>
<feature type="domain" description="Peptidase S53" evidence="3">
    <location>
        <begin position="1041"/>
        <end position="1383"/>
    </location>
</feature>
<dbReference type="GO" id="GO:0006508">
    <property type="term" value="P:proteolysis"/>
    <property type="evidence" value="ECO:0007669"/>
    <property type="project" value="InterPro"/>
</dbReference>
<dbReference type="GO" id="GO:0004252">
    <property type="term" value="F:serine-type endopeptidase activity"/>
    <property type="evidence" value="ECO:0007669"/>
    <property type="project" value="InterPro"/>
</dbReference>
<evidence type="ECO:0000256" key="2">
    <source>
        <dbReference type="SAM" id="SignalP"/>
    </source>
</evidence>